<reference evidence="1 2" key="1">
    <citation type="submission" date="2018-07" db="EMBL/GenBank/DDBJ databases">
        <title>Draft Genome Sequence of Pseudomonas fluorescens AHK-1 associated with canker disease of kiwifruit.</title>
        <authorList>
            <person name="Wu Z."/>
        </authorList>
    </citation>
    <scope>NUCLEOTIDE SEQUENCE [LARGE SCALE GENOMIC DNA]</scope>
    <source>
        <strain evidence="1 2">AHK-1</strain>
    </source>
</reference>
<proteinExistence type="predicted"/>
<dbReference type="AlphaFoldDB" id="A0A7Z6MU59"/>
<comment type="caution">
    <text evidence="1">The sequence shown here is derived from an EMBL/GenBank/DDBJ whole genome shotgun (WGS) entry which is preliminary data.</text>
</comment>
<dbReference type="Proteomes" id="UP000255541">
    <property type="component" value="Unassembled WGS sequence"/>
</dbReference>
<protein>
    <submittedName>
        <fullName evidence="1">Uncharacterized protein</fullName>
    </submittedName>
</protein>
<gene>
    <name evidence="1" type="ORF">DL347_20970</name>
</gene>
<dbReference type="EMBL" id="QRBA01000012">
    <property type="protein sequence ID" value="RDS89069.1"/>
    <property type="molecule type" value="Genomic_DNA"/>
</dbReference>
<evidence type="ECO:0000313" key="1">
    <source>
        <dbReference type="EMBL" id="RDS89069.1"/>
    </source>
</evidence>
<sequence length="80" mass="9525">MWIVRFSLQRFKVSWFLRSRSYIPMQEILPGSSTFRRGETCLLMVNNGNFSDMVQVYVLKECRVNPIGLWMFINALMSRK</sequence>
<evidence type="ECO:0000313" key="2">
    <source>
        <dbReference type="Proteomes" id="UP000255541"/>
    </source>
</evidence>
<organism evidence="1 2">
    <name type="scientific">Pseudomonas fluorescens</name>
    <dbReference type="NCBI Taxonomy" id="294"/>
    <lineage>
        <taxon>Bacteria</taxon>
        <taxon>Pseudomonadati</taxon>
        <taxon>Pseudomonadota</taxon>
        <taxon>Gammaproteobacteria</taxon>
        <taxon>Pseudomonadales</taxon>
        <taxon>Pseudomonadaceae</taxon>
        <taxon>Pseudomonas</taxon>
    </lineage>
</organism>
<accession>A0A7Z6MU59</accession>
<name>A0A7Z6MU59_PSEFL</name>